<dbReference type="AlphaFoldDB" id="A0A365R180"/>
<evidence type="ECO:0000313" key="2">
    <source>
        <dbReference type="EMBL" id="RBB41300.1"/>
    </source>
</evidence>
<comment type="caution">
    <text evidence="2">The sequence shown here is derived from an EMBL/GenBank/DDBJ whole genome shotgun (WGS) entry which is preliminary data.</text>
</comment>
<keyword evidence="3" id="KW-1185">Reference proteome</keyword>
<proteinExistence type="predicted"/>
<dbReference type="Proteomes" id="UP000252458">
    <property type="component" value="Unassembled WGS sequence"/>
</dbReference>
<organism evidence="2 3">
    <name type="scientific">Burkholderia reimsis</name>
    <dbReference type="NCBI Taxonomy" id="2234132"/>
    <lineage>
        <taxon>Bacteria</taxon>
        <taxon>Pseudomonadati</taxon>
        <taxon>Pseudomonadota</taxon>
        <taxon>Betaproteobacteria</taxon>
        <taxon>Burkholderiales</taxon>
        <taxon>Burkholderiaceae</taxon>
        <taxon>Burkholderia</taxon>
    </lineage>
</organism>
<keyword evidence="1" id="KW-0812">Transmembrane</keyword>
<keyword evidence="1" id="KW-0472">Membrane</keyword>
<accession>A0A365R180</accession>
<feature type="transmembrane region" description="Helical" evidence="1">
    <location>
        <begin position="43"/>
        <end position="61"/>
    </location>
</feature>
<dbReference type="EMBL" id="QMFZ01000004">
    <property type="protein sequence ID" value="RBB41300.1"/>
    <property type="molecule type" value="Genomic_DNA"/>
</dbReference>
<evidence type="ECO:0000313" key="3">
    <source>
        <dbReference type="Proteomes" id="UP000252458"/>
    </source>
</evidence>
<gene>
    <name evidence="2" type="ORF">DPV79_06630</name>
</gene>
<keyword evidence="1" id="KW-1133">Transmembrane helix</keyword>
<reference evidence="2 3" key="1">
    <citation type="submission" date="2018-06" db="EMBL/GenBank/DDBJ databases">
        <title>Draft genome sequence of Burkholderia reimsis strain BE51 isolated from a French agricultural soil.</title>
        <authorList>
            <person name="Esmaeel Q."/>
        </authorList>
    </citation>
    <scope>NUCLEOTIDE SEQUENCE [LARGE SCALE GENOMIC DNA]</scope>
    <source>
        <strain evidence="2 3">BE51</strain>
    </source>
</reference>
<evidence type="ECO:0000256" key="1">
    <source>
        <dbReference type="SAM" id="Phobius"/>
    </source>
</evidence>
<protein>
    <submittedName>
        <fullName evidence="2">Uncharacterized protein</fullName>
    </submittedName>
</protein>
<name>A0A365R180_9BURK</name>
<sequence length="69" mass="7994">MLAKCKAASRESLMPLKRDRVNQHKAIDYFLQRSRASISTTHFIFMIFMSNFLYCLIGKIAEIDAAPHF</sequence>